<dbReference type="Pfam" id="PF03959">
    <property type="entry name" value="FSH1"/>
    <property type="match status" value="1"/>
</dbReference>
<organism evidence="3 4">
    <name type="scientific">Patellaria atrata CBS 101060</name>
    <dbReference type="NCBI Taxonomy" id="1346257"/>
    <lineage>
        <taxon>Eukaryota</taxon>
        <taxon>Fungi</taxon>
        <taxon>Dikarya</taxon>
        <taxon>Ascomycota</taxon>
        <taxon>Pezizomycotina</taxon>
        <taxon>Dothideomycetes</taxon>
        <taxon>Dothideomycetes incertae sedis</taxon>
        <taxon>Patellariales</taxon>
        <taxon>Patellariaceae</taxon>
        <taxon>Patellaria</taxon>
    </lineage>
</organism>
<dbReference type="Gene3D" id="3.40.50.1820">
    <property type="entry name" value="alpha/beta hydrolase"/>
    <property type="match status" value="1"/>
</dbReference>
<dbReference type="InterPro" id="IPR029058">
    <property type="entry name" value="AB_hydrolase_fold"/>
</dbReference>
<sequence>MAQDAETGPWVGVLGFSQGAKVAASLLWEGQRLGMAKPAQETRDEDGLGDNEGTGSGVDESGPVTYINTTSVLPIPTLPTRTPFRFAALFAGRAPLVSLPSAPSTPSPPHPSIHLASALPGANTPSNPSPSDPLPEDIRLALPTLHIHGL</sequence>
<gene>
    <name evidence="3" type="ORF">M501DRAFT_1018807</name>
</gene>
<evidence type="ECO:0000313" key="4">
    <source>
        <dbReference type="Proteomes" id="UP000799429"/>
    </source>
</evidence>
<keyword evidence="4" id="KW-1185">Reference proteome</keyword>
<dbReference type="Proteomes" id="UP000799429">
    <property type="component" value="Unassembled WGS sequence"/>
</dbReference>
<evidence type="ECO:0000313" key="3">
    <source>
        <dbReference type="EMBL" id="KAF2836449.1"/>
    </source>
</evidence>
<dbReference type="AlphaFoldDB" id="A0A9P4S5L9"/>
<protein>
    <recommendedName>
        <fullName evidence="2">Serine hydrolase domain-containing protein</fullName>
    </recommendedName>
</protein>
<dbReference type="OrthoDB" id="414698at2759"/>
<comment type="caution">
    <text evidence="3">The sequence shown here is derived from an EMBL/GenBank/DDBJ whole genome shotgun (WGS) entry which is preliminary data.</text>
</comment>
<name>A0A9P4S5L9_9PEZI</name>
<accession>A0A9P4S5L9</accession>
<evidence type="ECO:0000259" key="2">
    <source>
        <dbReference type="Pfam" id="PF03959"/>
    </source>
</evidence>
<feature type="domain" description="Serine hydrolase" evidence="2">
    <location>
        <begin position="5"/>
        <end position="149"/>
    </location>
</feature>
<evidence type="ECO:0000256" key="1">
    <source>
        <dbReference type="SAM" id="MobiDB-lite"/>
    </source>
</evidence>
<proteinExistence type="predicted"/>
<dbReference type="InterPro" id="IPR005645">
    <property type="entry name" value="FSH-like_dom"/>
</dbReference>
<feature type="region of interest" description="Disordered" evidence="1">
    <location>
        <begin position="35"/>
        <end position="64"/>
    </location>
</feature>
<feature type="region of interest" description="Disordered" evidence="1">
    <location>
        <begin position="97"/>
        <end position="137"/>
    </location>
</feature>
<reference evidence="3" key="1">
    <citation type="journal article" date="2020" name="Stud. Mycol.">
        <title>101 Dothideomycetes genomes: a test case for predicting lifestyles and emergence of pathogens.</title>
        <authorList>
            <person name="Haridas S."/>
            <person name="Albert R."/>
            <person name="Binder M."/>
            <person name="Bloem J."/>
            <person name="Labutti K."/>
            <person name="Salamov A."/>
            <person name="Andreopoulos B."/>
            <person name="Baker S."/>
            <person name="Barry K."/>
            <person name="Bills G."/>
            <person name="Bluhm B."/>
            <person name="Cannon C."/>
            <person name="Castanera R."/>
            <person name="Culley D."/>
            <person name="Daum C."/>
            <person name="Ezra D."/>
            <person name="Gonzalez J."/>
            <person name="Henrissat B."/>
            <person name="Kuo A."/>
            <person name="Liang C."/>
            <person name="Lipzen A."/>
            <person name="Lutzoni F."/>
            <person name="Magnuson J."/>
            <person name="Mondo S."/>
            <person name="Nolan M."/>
            <person name="Ohm R."/>
            <person name="Pangilinan J."/>
            <person name="Park H.-J."/>
            <person name="Ramirez L."/>
            <person name="Alfaro M."/>
            <person name="Sun H."/>
            <person name="Tritt A."/>
            <person name="Yoshinaga Y."/>
            <person name="Zwiers L.-H."/>
            <person name="Turgeon B."/>
            <person name="Goodwin S."/>
            <person name="Spatafora J."/>
            <person name="Crous P."/>
            <person name="Grigoriev I."/>
        </authorList>
    </citation>
    <scope>NUCLEOTIDE SEQUENCE</scope>
    <source>
        <strain evidence="3">CBS 101060</strain>
    </source>
</reference>
<dbReference type="EMBL" id="MU006103">
    <property type="protein sequence ID" value="KAF2836449.1"/>
    <property type="molecule type" value="Genomic_DNA"/>
</dbReference>